<dbReference type="AlphaFoldDB" id="A0A517ZT56"/>
<evidence type="ECO:0000313" key="3">
    <source>
        <dbReference type="Proteomes" id="UP000319383"/>
    </source>
</evidence>
<feature type="transmembrane region" description="Helical" evidence="1">
    <location>
        <begin position="180"/>
        <end position="199"/>
    </location>
</feature>
<evidence type="ECO:0000256" key="1">
    <source>
        <dbReference type="SAM" id="Phobius"/>
    </source>
</evidence>
<organism evidence="2 3">
    <name type="scientific">Symmachiella dynata</name>
    <dbReference type="NCBI Taxonomy" id="2527995"/>
    <lineage>
        <taxon>Bacteria</taxon>
        <taxon>Pseudomonadati</taxon>
        <taxon>Planctomycetota</taxon>
        <taxon>Planctomycetia</taxon>
        <taxon>Planctomycetales</taxon>
        <taxon>Planctomycetaceae</taxon>
        <taxon>Symmachiella</taxon>
    </lineage>
</organism>
<keyword evidence="1" id="KW-0812">Transmembrane</keyword>
<keyword evidence="3" id="KW-1185">Reference proteome</keyword>
<feature type="transmembrane region" description="Helical" evidence="1">
    <location>
        <begin position="141"/>
        <end position="159"/>
    </location>
</feature>
<protein>
    <submittedName>
        <fullName evidence="2">Uncharacterized protein</fullName>
    </submittedName>
</protein>
<gene>
    <name evidence="2" type="ORF">Mal52_41610</name>
</gene>
<feature type="transmembrane region" description="Helical" evidence="1">
    <location>
        <begin position="32"/>
        <end position="48"/>
    </location>
</feature>
<reference evidence="2 3" key="1">
    <citation type="submission" date="2019-02" db="EMBL/GenBank/DDBJ databases">
        <title>Deep-cultivation of Planctomycetes and their phenomic and genomic characterization uncovers novel biology.</title>
        <authorList>
            <person name="Wiegand S."/>
            <person name="Jogler M."/>
            <person name="Boedeker C."/>
            <person name="Pinto D."/>
            <person name="Vollmers J."/>
            <person name="Rivas-Marin E."/>
            <person name="Kohn T."/>
            <person name="Peeters S.H."/>
            <person name="Heuer A."/>
            <person name="Rast P."/>
            <person name="Oberbeckmann S."/>
            <person name="Bunk B."/>
            <person name="Jeske O."/>
            <person name="Meyerdierks A."/>
            <person name="Storesund J.E."/>
            <person name="Kallscheuer N."/>
            <person name="Luecker S."/>
            <person name="Lage O.M."/>
            <person name="Pohl T."/>
            <person name="Merkel B.J."/>
            <person name="Hornburger P."/>
            <person name="Mueller R.-W."/>
            <person name="Bruemmer F."/>
            <person name="Labrenz M."/>
            <person name="Spormann A.M."/>
            <person name="Op den Camp H."/>
            <person name="Overmann J."/>
            <person name="Amann R."/>
            <person name="Jetten M.S.M."/>
            <person name="Mascher T."/>
            <person name="Medema M.H."/>
            <person name="Devos D.P."/>
            <person name="Kaster A.-K."/>
            <person name="Ovreas L."/>
            <person name="Rohde M."/>
            <person name="Galperin M.Y."/>
            <person name="Jogler C."/>
        </authorList>
    </citation>
    <scope>NUCLEOTIDE SEQUENCE [LARGE SCALE GENOMIC DNA]</scope>
    <source>
        <strain evidence="2 3">Mal52</strain>
    </source>
</reference>
<keyword evidence="1" id="KW-0472">Membrane</keyword>
<keyword evidence="1" id="KW-1133">Transmembrane helix</keyword>
<name>A0A517ZT56_9PLAN</name>
<proteinExistence type="predicted"/>
<dbReference type="Proteomes" id="UP000319383">
    <property type="component" value="Chromosome"/>
</dbReference>
<accession>A0A517ZT56</accession>
<evidence type="ECO:0000313" key="2">
    <source>
        <dbReference type="EMBL" id="QDU45666.1"/>
    </source>
</evidence>
<feature type="transmembrane region" description="Helical" evidence="1">
    <location>
        <begin position="68"/>
        <end position="85"/>
    </location>
</feature>
<dbReference type="EMBL" id="CP036276">
    <property type="protein sequence ID" value="QDU45666.1"/>
    <property type="molecule type" value="Genomic_DNA"/>
</dbReference>
<sequence>MESMISQNPPASTSGQLWEDHVTHVQQVASKFSFWVLLLPAALCAWIGTQSQSPLWEYTLKPYQETYAPAILMAAVGLAATMWIVRRGFFYRWLTILSVCLLCREFHFWGTSTGIYIAIPLVMWYASANFDSMKPYVNQRLLVSLFVGAFITYFFTITVDRAVWKFLPNHSHWRNNVEETLETLGHLMIVAVIIISAFLPQGKTRADAAS</sequence>
<dbReference type="RefSeq" id="WP_145378204.1">
    <property type="nucleotide sequence ID" value="NZ_CP036276.1"/>
</dbReference>
<dbReference type="KEGG" id="sdyn:Mal52_41610"/>
<feature type="transmembrane region" description="Helical" evidence="1">
    <location>
        <begin position="106"/>
        <end position="126"/>
    </location>
</feature>